<reference evidence="3 4" key="1">
    <citation type="submission" date="2016-03" db="EMBL/GenBank/DDBJ databases">
        <title>Choanephora cucurbitarum.</title>
        <authorList>
            <person name="Min B."/>
            <person name="Park H."/>
            <person name="Park J.-H."/>
            <person name="Shin H.-D."/>
            <person name="Choi I.-G."/>
        </authorList>
    </citation>
    <scope>NUCLEOTIDE SEQUENCE [LARGE SCALE GENOMIC DNA]</scope>
    <source>
        <strain evidence="3 4">KUS-F28377</strain>
    </source>
</reference>
<feature type="transmembrane region" description="Helical" evidence="2">
    <location>
        <begin position="47"/>
        <end position="63"/>
    </location>
</feature>
<keyword evidence="4" id="KW-1185">Reference proteome</keyword>
<dbReference type="InterPro" id="IPR029044">
    <property type="entry name" value="Nucleotide-diphossugar_trans"/>
</dbReference>
<dbReference type="InParanoid" id="A0A1C7N427"/>
<keyword evidence="2" id="KW-1133">Transmembrane helix</keyword>
<keyword evidence="2" id="KW-0472">Membrane</keyword>
<comment type="caution">
    <text evidence="3">The sequence shown here is derived from an EMBL/GenBank/DDBJ whole genome shotgun (WGS) entry which is preliminary data.</text>
</comment>
<gene>
    <name evidence="3" type="ORF">A0J61_08540</name>
</gene>
<accession>A0A1C7N427</accession>
<evidence type="ECO:0000256" key="1">
    <source>
        <dbReference type="SAM" id="MobiDB-lite"/>
    </source>
</evidence>
<dbReference type="STRING" id="101091.A0A1C7N427"/>
<dbReference type="Proteomes" id="UP000093000">
    <property type="component" value="Unassembled WGS sequence"/>
</dbReference>
<sequence length="336" mass="39127">MAFEEDDLERAGTRSRRQSSWKSPSLPSPEDHQKTSRHVFLFSWKKTVLIILLFFSLTFFFTAHRPRKTSKKPHMIQFEESIVYPDAFELAKKTAFFPLDKKAHVTLQSTAIVREGHTFDQLRRLANQGYTQKQHVPVTAMIHATTPSQLYFQLQAVLAQTALPEHVWIVCSPETEREVEARIMPLDRRRVRVMVLSETDRLSWIKVAKQAATEYVWLLDQDVTPGKRYLEYLLKLYHTPVFQSTLLGTEAMLSQPSFVCFPYQQQQQQQQRTRQVDAINDSWLLHRSWIWTLVAAMDHTEHTLPSVFISQTLWMAAGIPSIVLPTDPIERAYWGD</sequence>
<dbReference type="SUPFAM" id="SSF53448">
    <property type="entry name" value="Nucleotide-diphospho-sugar transferases"/>
    <property type="match status" value="1"/>
</dbReference>
<name>A0A1C7N427_9FUNG</name>
<dbReference type="EMBL" id="LUGH01000667">
    <property type="protein sequence ID" value="OBZ83416.1"/>
    <property type="molecule type" value="Genomic_DNA"/>
</dbReference>
<evidence type="ECO:0000313" key="4">
    <source>
        <dbReference type="Proteomes" id="UP000093000"/>
    </source>
</evidence>
<feature type="non-terminal residue" evidence="3">
    <location>
        <position position="336"/>
    </location>
</feature>
<feature type="region of interest" description="Disordered" evidence="1">
    <location>
        <begin position="1"/>
        <end position="32"/>
    </location>
</feature>
<dbReference type="CDD" id="cd00761">
    <property type="entry name" value="Glyco_tranf_GTA_type"/>
    <property type="match status" value="1"/>
</dbReference>
<dbReference type="OrthoDB" id="2020070at2759"/>
<evidence type="ECO:0000256" key="2">
    <source>
        <dbReference type="SAM" id="Phobius"/>
    </source>
</evidence>
<dbReference type="AlphaFoldDB" id="A0A1C7N427"/>
<evidence type="ECO:0000313" key="3">
    <source>
        <dbReference type="EMBL" id="OBZ83416.1"/>
    </source>
</evidence>
<protein>
    <submittedName>
        <fullName evidence="3">Uncharacterized protein</fullName>
    </submittedName>
</protein>
<organism evidence="3 4">
    <name type="scientific">Choanephora cucurbitarum</name>
    <dbReference type="NCBI Taxonomy" id="101091"/>
    <lineage>
        <taxon>Eukaryota</taxon>
        <taxon>Fungi</taxon>
        <taxon>Fungi incertae sedis</taxon>
        <taxon>Mucoromycota</taxon>
        <taxon>Mucoromycotina</taxon>
        <taxon>Mucoromycetes</taxon>
        <taxon>Mucorales</taxon>
        <taxon>Mucorineae</taxon>
        <taxon>Choanephoraceae</taxon>
        <taxon>Choanephoroideae</taxon>
        <taxon>Choanephora</taxon>
    </lineage>
</organism>
<proteinExistence type="predicted"/>
<keyword evidence="2" id="KW-0812">Transmembrane</keyword>